<name>A0A3P9DSR7_9CICH</name>
<dbReference type="GO" id="GO:0006260">
    <property type="term" value="P:DNA replication"/>
    <property type="evidence" value="ECO:0007669"/>
    <property type="project" value="TreeGrafter"/>
</dbReference>
<evidence type="ECO:0008006" key="3">
    <source>
        <dbReference type="Google" id="ProtNLM"/>
    </source>
</evidence>
<dbReference type="GO" id="GO:0005634">
    <property type="term" value="C:nucleus"/>
    <property type="evidence" value="ECO:0007669"/>
    <property type="project" value="TreeGrafter"/>
</dbReference>
<reference evidence="1 2" key="1">
    <citation type="journal article" date="2014" name="Nature">
        <title>The genomic substrate for adaptive radiation in African cichlid fish.</title>
        <authorList>
            <person name="Brawand D."/>
            <person name="Wagner C.E."/>
            <person name="Li Y.I."/>
            <person name="Malinsky M."/>
            <person name="Keller I."/>
            <person name="Fan S."/>
            <person name="Simakov O."/>
            <person name="Ng A.Y."/>
            <person name="Lim Z.W."/>
            <person name="Bezault E."/>
            <person name="Turner-Maier J."/>
            <person name="Johnson J."/>
            <person name="Alcazar R."/>
            <person name="Noh H.J."/>
            <person name="Russell P."/>
            <person name="Aken B."/>
            <person name="Alfoldi J."/>
            <person name="Amemiya C."/>
            <person name="Azzouzi N."/>
            <person name="Baroiller J.F."/>
            <person name="Barloy-Hubler F."/>
            <person name="Berlin A."/>
            <person name="Bloomquist R."/>
            <person name="Carleton K.L."/>
            <person name="Conte M.A."/>
            <person name="D'Cotta H."/>
            <person name="Eshel O."/>
            <person name="Gaffney L."/>
            <person name="Galibert F."/>
            <person name="Gante H.F."/>
            <person name="Gnerre S."/>
            <person name="Greuter L."/>
            <person name="Guyon R."/>
            <person name="Haddad N.S."/>
            <person name="Haerty W."/>
            <person name="Harris R.M."/>
            <person name="Hofmann H.A."/>
            <person name="Hourlier T."/>
            <person name="Hulata G."/>
            <person name="Jaffe D.B."/>
            <person name="Lara M."/>
            <person name="Lee A.P."/>
            <person name="MacCallum I."/>
            <person name="Mwaiko S."/>
            <person name="Nikaido M."/>
            <person name="Nishihara H."/>
            <person name="Ozouf-Costaz C."/>
            <person name="Penman D.J."/>
            <person name="Przybylski D."/>
            <person name="Rakotomanga M."/>
            <person name="Renn S.C.P."/>
            <person name="Ribeiro F.J."/>
            <person name="Ron M."/>
            <person name="Salzburger W."/>
            <person name="Sanchez-Pulido L."/>
            <person name="Santos M.E."/>
            <person name="Searle S."/>
            <person name="Sharpe T."/>
            <person name="Swofford R."/>
            <person name="Tan F.J."/>
            <person name="Williams L."/>
            <person name="Young S."/>
            <person name="Yin S."/>
            <person name="Okada N."/>
            <person name="Kocher T.D."/>
            <person name="Miska E.A."/>
            <person name="Lander E.S."/>
            <person name="Venkatesh B."/>
            <person name="Fernald R.D."/>
            <person name="Meyer A."/>
            <person name="Ponting C.P."/>
            <person name="Streelman J.T."/>
            <person name="Lindblad-Toh K."/>
            <person name="Seehausen O."/>
            <person name="Di Palma F."/>
        </authorList>
    </citation>
    <scope>NUCLEOTIDE SEQUENCE</scope>
</reference>
<dbReference type="InterPro" id="IPR009003">
    <property type="entry name" value="Peptidase_S1_PA"/>
</dbReference>
<dbReference type="STRING" id="106582.ENSMZEP00005037328"/>
<reference evidence="1" key="2">
    <citation type="submission" date="2025-08" db="UniProtKB">
        <authorList>
            <consortium name="Ensembl"/>
        </authorList>
    </citation>
    <scope>IDENTIFICATION</scope>
</reference>
<protein>
    <recommendedName>
        <fullName evidence="3">Serine protease</fullName>
    </recommendedName>
</protein>
<sequence>NDSSTNKNFCSTTFVGKEKKEGGGATSLTFRGLPQHIASPDHICKISPFSGKKPNCFCFLIFLQDPHKHEFTVEFSSEKYNIDCEQPCTVLEAIKSKTVYKKMVKCADEYVIIRRGTGDDESIIPILSFTLIQQEGKNLKPSKHLKFTILNKFKYLRVYGEKRITAEEALKRDGRFIDELCSFDLINITDKCKTECTDKIDRLDEKKFQIRRLQKANRISIKTKTLKLRKENFGKIEQSFSEIHQVRKLLELSESVCFITGSLIIQGTGFVLFDNFVLTNAHLIKYWIDSKSPNWHEIANVTVVLNFETQEFKEIKKINAKVFVGNAELDYAILKLETESQVPLGLLKKFGPAHLDGAACIVGHPERGVKKMDPTCVIVKDKREEAEIKNDPYENIYVTYNSFMYHGSSGSPVFDAYGQVFGLHSGGFFYGFPKSKQSVIEFSFPLYQDVFVFLD</sequence>
<proteinExistence type="predicted"/>
<dbReference type="Proteomes" id="UP000265160">
    <property type="component" value="LG3"/>
</dbReference>
<accession>A0A3P9DSR7</accession>
<dbReference type="Gene3D" id="2.40.10.10">
    <property type="entry name" value="Trypsin-like serine proteases"/>
    <property type="match status" value="2"/>
</dbReference>
<dbReference type="AlphaFoldDB" id="A0A3P9DSR7"/>
<keyword evidence="2" id="KW-1185">Reference proteome</keyword>
<evidence type="ECO:0000313" key="2">
    <source>
        <dbReference type="Proteomes" id="UP000265160"/>
    </source>
</evidence>
<dbReference type="Pfam" id="PF13365">
    <property type="entry name" value="Trypsin_2"/>
    <property type="match status" value="1"/>
</dbReference>
<dbReference type="GO" id="GO:0000785">
    <property type="term" value="C:chromatin"/>
    <property type="evidence" value="ECO:0007669"/>
    <property type="project" value="TreeGrafter"/>
</dbReference>
<dbReference type="InterPro" id="IPR043504">
    <property type="entry name" value="Peptidase_S1_PA_chymotrypsin"/>
</dbReference>
<organism evidence="1 2">
    <name type="scientific">Maylandia zebra</name>
    <name type="common">zebra mbuna</name>
    <dbReference type="NCBI Taxonomy" id="106582"/>
    <lineage>
        <taxon>Eukaryota</taxon>
        <taxon>Metazoa</taxon>
        <taxon>Chordata</taxon>
        <taxon>Craniata</taxon>
        <taxon>Vertebrata</taxon>
        <taxon>Euteleostomi</taxon>
        <taxon>Actinopterygii</taxon>
        <taxon>Neopterygii</taxon>
        <taxon>Teleostei</taxon>
        <taxon>Neoteleostei</taxon>
        <taxon>Acanthomorphata</taxon>
        <taxon>Ovalentaria</taxon>
        <taxon>Cichlomorphae</taxon>
        <taxon>Cichliformes</taxon>
        <taxon>Cichlidae</taxon>
        <taxon>African cichlids</taxon>
        <taxon>Pseudocrenilabrinae</taxon>
        <taxon>Haplochromini</taxon>
        <taxon>Maylandia</taxon>
        <taxon>Maylandia zebra complex</taxon>
    </lineage>
</organism>
<evidence type="ECO:0000313" key="1">
    <source>
        <dbReference type="Ensembl" id="ENSMZEP00005037328.1"/>
    </source>
</evidence>
<dbReference type="PANTHER" id="PTHR14389:SF3">
    <property type="entry name" value="PROTEIN FAM111A-LIKE"/>
    <property type="match status" value="1"/>
</dbReference>
<dbReference type="GeneTree" id="ENSGT00390000005182"/>
<reference evidence="1" key="3">
    <citation type="submission" date="2025-09" db="UniProtKB">
        <authorList>
            <consortium name="Ensembl"/>
        </authorList>
    </citation>
    <scope>IDENTIFICATION</scope>
</reference>
<dbReference type="PANTHER" id="PTHR14389">
    <property type="entry name" value="SI:CH1073-475A24.1"/>
    <property type="match status" value="1"/>
</dbReference>
<dbReference type="SUPFAM" id="SSF50494">
    <property type="entry name" value="Trypsin-like serine proteases"/>
    <property type="match status" value="1"/>
</dbReference>
<dbReference type="Ensembl" id="ENSMZET00005038634.1">
    <property type="protein sequence ID" value="ENSMZEP00005037328.1"/>
    <property type="gene ID" value="ENSMZEG00005027823.1"/>
</dbReference>